<keyword evidence="2" id="KW-1133">Transmembrane helix</keyword>
<gene>
    <name evidence="4" type="ORF">CPB84DRAFT_1853471</name>
</gene>
<evidence type="ECO:0000256" key="1">
    <source>
        <dbReference type="SAM" id="MobiDB-lite"/>
    </source>
</evidence>
<sequence>MSSDGHFYSRSRFTSVPGITPTPSASTSQGQGNIASVSDNSNDFSINDWADLPGDPYEPESTSTKKRRSERPPMDWVQDREQFLSEILRLEGREVVPFPRLFERVSLMSLGHRVHLGHPAGEKCPAPSSAYGGKFTVLDLNGVHSLDVSFCDCERKHPHFIQLLRFGWFPATVKFPRTAVTFRLLRFYQILSFESKAMVFEFHKTLSRLTDNTGTRIPKNRYTALLRVVRESSHLSMLKRSGRGHHLQGAAGTQRGELALLCPACPQVGINLPSGWEYTPKAKRFLYGLFIGLDANFRLKRKIVSSHAADPGLSQGWAYFVQEDEFKNFLHKYGKLIVQEPSKCSNHDAVNRERAMEGYAASGIATCDCTRHDMKRPNGVCDIQKGERYLNMDFIFLLSLLIRITVLYITVSYDIACQWSIYFWDRMKIYPEFLQLLPALYFIQFLIPKFHLPAHILLCQIIFSLNYNKDCGRTDGEGVERGWDYINPIATSTREMGPGSHHDTLDAHFGDWNWQKTCSMSTFLLRQIKEAILELEEKLRIHEEFTHNLSEEDVAEWMMMVEAWENDHLKPNPFEVMLKEVSASQLITMGLELENQQRRLGVDADLLGIHATDDQKTKLMLRSNTLKRKIEAWIEIQHMYIPSLHLFRSRAADMRDSPTETPPQDIPLLLPSSIPGDIPCDYRLKHIEWRLRYAQCGDSLDDLRDALCLRSFILIDKSRFQRGQRQILGLRVLWSASKPRLQQQ</sequence>
<keyword evidence="5" id="KW-1185">Reference proteome</keyword>
<dbReference type="Pfam" id="PF18758">
    <property type="entry name" value="KDZ"/>
    <property type="match status" value="1"/>
</dbReference>
<evidence type="ECO:0000313" key="5">
    <source>
        <dbReference type="Proteomes" id="UP000724874"/>
    </source>
</evidence>
<evidence type="ECO:0000256" key="2">
    <source>
        <dbReference type="SAM" id="Phobius"/>
    </source>
</evidence>
<dbReference type="EMBL" id="JADNYJ010000206">
    <property type="protein sequence ID" value="KAF8874887.1"/>
    <property type="molecule type" value="Genomic_DNA"/>
</dbReference>
<feature type="region of interest" description="Disordered" evidence="1">
    <location>
        <begin position="1"/>
        <end position="74"/>
    </location>
</feature>
<dbReference type="PANTHER" id="PTHR33096:SF1">
    <property type="entry name" value="CXC1-LIKE CYSTEINE CLUSTER ASSOCIATED WITH KDZ TRANSPOSASES DOMAIN-CONTAINING PROTEIN"/>
    <property type="match status" value="1"/>
</dbReference>
<feature type="transmembrane region" description="Helical" evidence="2">
    <location>
        <begin position="429"/>
        <end position="447"/>
    </location>
</feature>
<feature type="domain" description="CxC2-like cysteine cluster KDZ transposase-associated" evidence="3">
    <location>
        <begin position="107"/>
        <end position="214"/>
    </location>
</feature>
<dbReference type="PANTHER" id="PTHR33096">
    <property type="entry name" value="CXC2 DOMAIN-CONTAINING PROTEIN"/>
    <property type="match status" value="1"/>
</dbReference>
<evidence type="ECO:0000313" key="4">
    <source>
        <dbReference type="EMBL" id="KAF8874887.1"/>
    </source>
</evidence>
<reference evidence="4" key="1">
    <citation type="submission" date="2020-11" db="EMBL/GenBank/DDBJ databases">
        <authorList>
            <consortium name="DOE Joint Genome Institute"/>
            <person name="Ahrendt S."/>
            <person name="Riley R."/>
            <person name="Andreopoulos W."/>
            <person name="LaButti K."/>
            <person name="Pangilinan J."/>
            <person name="Ruiz-duenas F.J."/>
            <person name="Barrasa J.M."/>
            <person name="Sanchez-Garcia M."/>
            <person name="Camarero S."/>
            <person name="Miyauchi S."/>
            <person name="Serrano A."/>
            <person name="Linde D."/>
            <person name="Babiker R."/>
            <person name="Drula E."/>
            <person name="Ayuso-Fernandez I."/>
            <person name="Pacheco R."/>
            <person name="Padilla G."/>
            <person name="Ferreira P."/>
            <person name="Barriuso J."/>
            <person name="Kellner H."/>
            <person name="Castanera R."/>
            <person name="Alfaro M."/>
            <person name="Ramirez L."/>
            <person name="Pisabarro A.G."/>
            <person name="Kuo A."/>
            <person name="Tritt A."/>
            <person name="Lipzen A."/>
            <person name="He G."/>
            <person name="Yan M."/>
            <person name="Ng V."/>
            <person name="Cullen D."/>
            <person name="Martin F."/>
            <person name="Rosso M.-N."/>
            <person name="Henrissat B."/>
            <person name="Hibbett D."/>
            <person name="Martinez A.T."/>
            <person name="Grigoriev I.V."/>
        </authorList>
    </citation>
    <scope>NUCLEOTIDE SEQUENCE</scope>
    <source>
        <strain evidence="4">AH 44721</strain>
    </source>
</reference>
<keyword evidence="2" id="KW-0472">Membrane</keyword>
<proteinExistence type="predicted"/>
<protein>
    <recommendedName>
        <fullName evidence="3">CxC2-like cysteine cluster KDZ transposase-associated domain-containing protein</fullName>
    </recommendedName>
</protein>
<dbReference type="AlphaFoldDB" id="A0A9P5NAP4"/>
<comment type="caution">
    <text evidence="4">The sequence shown here is derived from an EMBL/GenBank/DDBJ whole genome shotgun (WGS) entry which is preliminary data.</text>
</comment>
<dbReference type="OrthoDB" id="3214502at2759"/>
<evidence type="ECO:0000259" key="3">
    <source>
        <dbReference type="Pfam" id="PF18803"/>
    </source>
</evidence>
<dbReference type="InterPro" id="IPR041457">
    <property type="entry name" value="CxC2_KDZ-assoc"/>
</dbReference>
<name>A0A9P5NAP4_GYMJU</name>
<organism evidence="4 5">
    <name type="scientific">Gymnopilus junonius</name>
    <name type="common">Spectacular rustgill mushroom</name>
    <name type="synonym">Gymnopilus spectabilis subsp. junonius</name>
    <dbReference type="NCBI Taxonomy" id="109634"/>
    <lineage>
        <taxon>Eukaryota</taxon>
        <taxon>Fungi</taxon>
        <taxon>Dikarya</taxon>
        <taxon>Basidiomycota</taxon>
        <taxon>Agaricomycotina</taxon>
        <taxon>Agaricomycetes</taxon>
        <taxon>Agaricomycetidae</taxon>
        <taxon>Agaricales</taxon>
        <taxon>Agaricineae</taxon>
        <taxon>Hymenogastraceae</taxon>
        <taxon>Gymnopilus</taxon>
    </lineage>
</organism>
<dbReference type="Proteomes" id="UP000724874">
    <property type="component" value="Unassembled WGS sequence"/>
</dbReference>
<feature type="transmembrane region" description="Helical" evidence="2">
    <location>
        <begin position="394"/>
        <end position="417"/>
    </location>
</feature>
<dbReference type="Pfam" id="PF18803">
    <property type="entry name" value="CxC2"/>
    <property type="match status" value="1"/>
</dbReference>
<feature type="compositionally biased region" description="Polar residues" evidence="1">
    <location>
        <begin position="21"/>
        <end position="45"/>
    </location>
</feature>
<dbReference type="InterPro" id="IPR040521">
    <property type="entry name" value="KDZ"/>
</dbReference>
<accession>A0A9P5NAP4</accession>
<keyword evidence="2" id="KW-0812">Transmembrane</keyword>